<organism evidence="1 2">
    <name type="scientific">Anaerotruncus colihominis</name>
    <dbReference type="NCBI Taxonomy" id="169435"/>
    <lineage>
        <taxon>Bacteria</taxon>
        <taxon>Bacillati</taxon>
        <taxon>Bacillota</taxon>
        <taxon>Clostridia</taxon>
        <taxon>Eubacteriales</taxon>
        <taxon>Oscillospiraceae</taxon>
        <taxon>Anaerotruncus</taxon>
    </lineage>
</organism>
<accession>A0A845RKH8</accession>
<proteinExistence type="predicted"/>
<sequence>MGLFSKKPKYKSKSLKIIVNGKEKEMKLDLEKKTVWIDPDKLDFDGQILNYQKGYYLAQGQSEKYSAYAYFTDTMLICCKEMEDGIEYSDILEDGTLLFITDAYDFYIIGSDGKQQSKCAIGFEIENREFVYPYYFAYGWSDEGYAALWVYNIETKKAWSKKVEPDVLCEDFTVDYRNDTFTIRISEQFVTFDSDGKKL</sequence>
<protein>
    <submittedName>
        <fullName evidence="1">Uncharacterized protein</fullName>
    </submittedName>
</protein>
<comment type="caution">
    <text evidence="1">The sequence shown here is derived from an EMBL/GenBank/DDBJ whole genome shotgun (WGS) entry which is preliminary data.</text>
</comment>
<name>A0A845RKH8_9FIRM</name>
<evidence type="ECO:0000313" key="2">
    <source>
        <dbReference type="Proteomes" id="UP000446348"/>
    </source>
</evidence>
<dbReference type="AlphaFoldDB" id="A0A845RKH8"/>
<dbReference type="Proteomes" id="UP000446348">
    <property type="component" value="Unassembled WGS sequence"/>
</dbReference>
<dbReference type="EMBL" id="QXWZ01000031">
    <property type="protein sequence ID" value="NBI80063.1"/>
    <property type="molecule type" value="Genomic_DNA"/>
</dbReference>
<gene>
    <name evidence="1" type="ORF">D3Z39_14555</name>
</gene>
<reference evidence="1 2" key="1">
    <citation type="submission" date="2018-08" db="EMBL/GenBank/DDBJ databases">
        <title>Murine metabolic-syndrome-specific gut microbial biobank.</title>
        <authorList>
            <person name="Liu C."/>
        </authorList>
    </citation>
    <scope>NUCLEOTIDE SEQUENCE [LARGE SCALE GENOMIC DNA]</scope>
    <source>
        <strain evidence="1 2">X69</strain>
    </source>
</reference>
<evidence type="ECO:0000313" key="1">
    <source>
        <dbReference type="EMBL" id="NBI80063.1"/>
    </source>
</evidence>